<keyword evidence="1 10" id="KW-1003">Cell membrane</keyword>
<dbReference type="GO" id="GO:0043772">
    <property type="term" value="F:acyl-phosphate glycerol-3-phosphate acyltransferase activity"/>
    <property type="evidence" value="ECO:0007669"/>
    <property type="project" value="UniProtKB-UniRule"/>
</dbReference>
<evidence type="ECO:0000256" key="9">
    <source>
        <dbReference type="ARBA" id="ARBA00023264"/>
    </source>
</evidence>
<dbReference type="GO" id="GO:0005886">
    <property type="term" value="C:plasma membrane"/>
    <property type="evidence" value="ECO:0007669"/>
    <property type="project" value="UniProtKB-SubCell"/>
</dbReference>
<evidence type="ECO:0000313" key="11">
    <source>
        <dbReference type="EMBL" id="KPJ65039.1"/>
    </source>
</evidence>
<evidence type="ECO:0000256" key="1">
    <source>
        <dbReference type="ARBA" id="ARBA00022475"/>
    </source>
</evidence>
<comment type="subcellular location">
    <subcellularLocation>
        <location evidence="10">Cell membrane</location>
        <topology evidence="10">Multi-pass membrane protein</topology>
    </subcellularLocation>
</comment>
<name>A0A0S7XS01_UNCSA</name>
<dbReference type="SMART" id="SM01207">
    <property type="entry name" value="G3P_acyltransf"/>
    <property type="match status" value="1"/>
</dbReference>
<dbReference type="GO" id="GO:0008654">
    <property type="term" value="P:phospholipid biosynthetic process"/>
    <property type="evidence" value="ECO:0007669"/>
    <property type="project" value="UniProtKB-UniRule"/>
</dbReference>
<keyword evidence="2 10" id="KW-0444">Lipid biosynthesis</keyword>
<evidence type="ECO:0000256" key="6">
    <source>
        <dbReference type="ARBA" id="ARBA00023098"/>
    </source>
</evidence>
<keyword evidence="3 10" id="KW-0808">Transferase</keyword>
<comment type="pathway">
    <text evidence="10">Lipid metabolism; phospholipid metabolism.</text>
</comment>
<dbReference type="UniPathway" id="UPA00085"/>
<comment type="catalytic activity">
    <reaction evidence="10">
        <text>an acyl phosphate + sn-glycerol 3-phosphate = a 1-acyl-sn-glycero-3-phosphate + phosphate</text>
        <dbReference type="Rhea" id="RHEA:34075"/>
        <dbReference type="ChEBI" id="CHEBI:43474"/>
        <dbReference type="ChEBI" id="CHEBI:57597"/>
        <dbReference type="ChEBI" id="CHEBI:57970"/>
        <dbReference type="ChEBI" id="CHEBI:59918"/>
        <dbReference type="EC" id="2.3.1.275"/>
    </reaction>
</comment>
<comment type="similarity">
    <text evidence="10">Belongs to the PlsY family.</text>
</comment>
<evidence type="ECO:0000256" key="7">
    <source>
        <dbReference type="ARBA" id="ARBA00023136"/>
    </source>
</evidence>
<evidence type="ECO:0000256" key="8">
    <source>
        <dbReference type="ARBA" id="ARBA00023209"/>
    </source>
</evidence>
<reference evidence="11 12" key="1">
    <citation type="journal article" date="2015" name="Microbiome">
        <title>Genomic resolution of linkages in carbon, nitrogen, and sulfur cycling among widespread estuary sediment bacteria.</title>
        <authorList>
            <person name="Baker B.J."/>
            <person name="Lazar C.S."/>
            <person name="Teske A.P."/>
            <person name="Dick G.J."/>
        </authorList>
    </citation>
    <scope>NUCLEOTIDE SEQUENCE [LARGE SCALE GENOMIC DNA]</scope>
    <source>
        <strain evidence="11">DG_54_3</strain>
    </source>
</reference>
<keyword evidence="4 10" id="KW-0812">Transmembrane</keyword>
<comment type="function">
    <text evidence="10">Catalyzes the transfer of an acyl group from acyl-phosphate (acyl-PO(4)) to glycerol-3-phosphate (G3P) to form lysophosphatidic acid (LPA). This enzyme utilizes acyl-phosphate as fatty acyl donor, but not acyl-CoA or acyl-ACP.</text>
</comment>
<gene>
    <name evidence="10" type="primary">plsY</name>
    <name evidence="11" type="ORF">AMJ44_11270</name>
</gene>
<dbReference type="AlphaFoldDB" id="A0A0S7XS01"/>
<comment type="caution">
    <text evidence="11">The sequence shown here is derived from an EMBL/GenBank/DDBJ whole genome shotgun (WGS) entry which is preliminary data.</text>
</comment>
<dbReference type="PATRIC" id="fig|1703775.3.peg.1184"/>
<feature type="transmembrane region" description="Helical" evidence="10">
    <location>
        <begin position="78"/>
        <end position="97"/>
    </location>
</feature>
<dbReference type="PANTHER" id="PTHR30309:SF0">
    <property type="entry name" value="GLYCEROL-3-PHOSPHATE ACYLTRANSFERASE-RELATED"/>
    <property type="match status" value="1"/>
</dbReference>
<evidence type="ECO:0000256" key="10">
    <source>
        <dbReference type="HAMAP-Rule" id="MF_01043"/>
    </source>
</evidence>
<dbReference type="HAMAP" id="MF_01043">
    <property type="entry name" value="PlsY"/>
    <property type="match status" value="1"/>
</dbReference>
<keyword evidence="8 10" id="KW-0594">Phospholipid biosynthesis</keyword>
<dbReference type="EMBL" id="LIZX01000142">
    <property type="protein sequence ID" value="KPJ65039.1"/>
    <property type="molecule type" value="Genomic_DNA"/>
</dbReference>
<evidence type="ECO:0000256" key="4">
    <source>
        <dbReference type="ARBA" id="ARBA00022692"/>
    </source>
</evidence>
<keyword evidence="9 10" id="KW-1208">Phospholipid metabolism</keyword>
<feature type="transmembrane region" description="Helical" evidence="10">
    <location>
        <begin position="118"/>
        <end position="138"/>
    </location>
</feature>
<comment type="subunit">
    <text evidence="10">Probably interacts with PlsX.</text>
</comment>
<evidence type="ECO:0000256" key="3">
    <source>
        <dbReference type="ARBA" id="ARBA00022679"/>
    </source>
</evidence>
<dbReference type="EC" id="2.3.1.275" evidence="10"/>
<sequence length="201" mass="21932">MNWIVVIIGSYLLGSIPFSHIFPKIKGKDVRKSGTKNIGATNVLVVAGPLMGALALIGDIGKGFLAVSLVNYYFPDPWLVVFAGVAAVIGHDFSVFLKFKGGKGVATSGGALFAFDPIFATVVLLLWILLIIITRYFILSSLIILASLPVMMLVAGKTIEYVTFAVLIFILALYTHREDIRRIISGKEMKTRESIKHYLGK</sequence>
<protein>
    <recommendedName>
        <fullName evidence="10">Glycerol-3-phosphate acyltransferase</fullName>
    </recommendedName>
    <alternativeName>
        <fullName evidence="10">Acyl-PO4 G3P acyltransferase</fullName>
    </alternativeName>
    <alternativeName>
        <fullName evidence="10">Acyl-phosphate--glycerol-3-phosphate acyltransferase</fullName>
    </alternativeName>
    <alternativeName>
        <fullName evidence="10">G3P acyltransferase</fullName>
        <shortName evidence="10">GPAT</shortName>
        <ecNumber evidence="10">2.3.1.275</ecNumber>
    </alternativeName>
    <alternativeName>
        <fullName evidence="10">Lysophosphatidic acid synthase</fullName>
        <shortName evidence="10">LPA synthase</shortName>
    </alternativeName>
</protein>
<evidence type="ECO:0000313" key="12">
    <source>
        <dbReference type="Proteomes" id="UP000051861"/>
    </source>
</evidence>
<proteinExistence type="inferred from homology"/>
<feature type="transmembrane region" description="Helical" evidence="10">
    <location>
        <begin position="150"/>
        <end position="174"/>
    </location>
</feature>
<evidence type="ECO:0000256" key="5">
    <source>
        <dbReference type="ARBA" id="ARBA00022989"/>
    </source>
</evidence>
<dbReference type="PANTHER" id="PTHR30309">
    <property type="entry name" value="INNER MEMBRANE PROTEIN YGIH"/>
    <property type="match status" value="1"/>
</dbReference>
<keyword evidence="7 10" id="KW-0472">Membrane</keyword>
<accession>A0A0S7XS01</accession>
<keyword evidence="6 10" id="KW-0443">Lipid metabolism</keyword>
<dbReference type="Proteomes" id="UP000051861">
    <property type="component" value="Unassembled WGS sequence"/>
</dbReference>
<keyword evidence="5 10" id="KW-1133">Transmembrane helix</keyword>
<dbReference type="InterPro" id="IPR003811">
    <property type="entry name" value="G3P_acylTferase_PlsY"/>
</dbReference>
<dbReference type="Pfam" id="PF02660">
    <property type="entry name" value="G3P_acyltransf"/>
    <property type="match status" value="1"/>
</dbReference>
<feature type="transmembrane region" description="Helical" evidence="10">
    <location>
        <begin position="6"/>
        <end position="25"/>
    </location>
</feature>
<feature type="transmembrane region" description="Helical" evidence="10">
    <location>
        <begin position="37"/>
        <end position="58"/>
    </location>
</feature>
<dbReference type="NCBIfam" id="TIGR00023">
    <property type="entry name" value="glycerol-3-phosphate 1-O-acyltransferase PlsY"/>
    <property type="match status" value="1"/>
</dbReference>
<evidence type="ECO:0000256" key="2">
    <source>
        <dbReference type="ARBA" id="ARBA00022516"/>
    </source>
</evidence>
<organism evidence="11 12">
    <name type="scientific">candidate division WOR-1 bacterium DG_54_3</name>
    <dbReference type="NCBI Taxonomy" id="1703775"/>
    <lineage>
        <taxon>Bacteria</taxon>
        <taxon>Bacillati</taxon>
        <taxon>Saganbacteria</taxon>
    </lineage>
</organism>